<gene>
    <name evidence="6" type="ORF">SAMEA4029009_CIC11G00000004389</name>
</gene>
<dbReference type="GO" id="GO:0005621">
    <property type="term" value="C:cellular bud scar"/>
    <property type="evidence" value="ECO:0007669"/>
    <property type="project" value="TreeGrafter"/>
</dbReference>
<sequence length="1333" mass="144167">MSWFTSLLLLLLLANVFADSLVAHPGIQFLELGGQIGVLGLFSGLSFYDYTNASAFLSSSDDSQSLYLRNTSSNENVKIATVSGGSVTQLQQLTDDLVLIVGDFSSFNDVSYQPPIIYNVSSGDVETIFSLTLKRADEVSGNVITTFVDGDVVYLGGDFEYNGTYGAAVYNFTSKSISSLPFEGFGQNSTVNSITKYDNGEEGSIIFGGSFDTLGLPELLTHNITLNLTSLNSTNSTNSSLISAEQVVSLKHATISNVNGGSGSDSSLICPSNDVTWSIQDGEGGQWLAELPLGMRGISPTKIRLYVPNDSSDGIRLFRLYTYPNNGIMNLTYVDPSTNELAYCDAWCPLLLGSDLQEHTDDNIDDADFIMEDDNMFVNDDGSFTMYYDSSTKSKNLGYGRNYQEFALINDVAIDKLGLTVTAWYGSKAELSGVELYLNSIRVYGNETLNDSNCGGESEINSAAINNGTWQSVQSLSDSVSNTNYLVSVVDNNSAAITLYPNISYAGYYSILLYTPGCSADGSCSNRSIVSVSVIDTDDQVVASSQLYQNNLDDKFDFLFYGHLNGSSTSDGKNRVVILYESAIDPSVERPWVVVDKVVANIVSLDHYYLKNTTNTTNSNNETDSKLLTVSLNGLFEYSLGNFTDFEKDLVYTKVGNKTIIKDTNSFVGNSSINLLSGELSLDSVIRQVLLQNSSDSTNILLLGDFTSSNSSLLDKSILTLSIGGYNSTSNSTIAQLAKRKLIKRADVEYLGVLFNNTISALHDLDGGFVATGAFSASSSGNSNAFKNLENNNLTTSTANNFALYLDGSWYSFGNNFTSANYSRFVQIEIEGNEYFVFSTDNNEYDVWDNTNHEWATSSGNLDISTAVTLDGRDQQIIGGSSFGVMDFYGNSEAYFNNNTQFNSFGLNVTSGSLLSSFFVNPTLSVIGGKFNAEQSISNIALLQNNVASSLNGSASWADNAAVTTIYIDNLVQYLFLGTNGSVLTGSNNVTGLVIYNLNSKSFSSVQPATLSTNDNSDIEVNALVYYDQGKQLLVGGHFDNAGSLDCPSICIYDVQNTRWTNPLSGGSSLSIGGNVTDAKFLSSNQVLLSGNLTINGTDVTFAVYNFATGLLLSAGSALNNDINGPQKYIINERSSGELTNRLAAYGEGFVKGFNGSNWNSIDSGIAFNSNTKFTDLKLVKLSEANSANPSQQYFDNDKVLMLSGVFNLTNYGLVNAALFDGNSWIPYIFSSLLSSGLGMINSLLLEDVYRYQSSSDLETPKKGLSTGKIVGISLACAIGSTALIGALFLIPMFFLFKDTKKRSDVGQRIHEDDMMDAVNPEELLHEIDIQRK</sequence>
<dbReference type="GO" id="GO:0005935">
    <property type="term" value="C:cellular bud neck"/>
    <property type="evidence" value="ECO:0007669"/>
    <property type="project" value="TreeGrafter"/>
</dbReference>
<evidence type="ECO:0000313" key="6">
    <source>
        <dbReference type="EMBL" id="SGZ50190.1"/>
    </source>
</evidence>
<feature type="chain" id="PRO_5012588938" evidence="2">
    <location>
        <begin position="19"/>
        <end position="1333"/>
    </location>
</feature>
<dbReference type="InterPro" id="IPR048265">
    <property type="entry name" value="Rax2-like_third"/>
</dbReference>
<keyword evidence="1" id="KW-0812">Transmembrane</keyword>
<reference evidence="6 7" key="1">
    <citation type="submission" date="2016-10" db="EMBL/GenBank/DDBJ databases">
        <authorList>
            <person name="de Groot N.N."/>
        </authorList>
    </citation>
    <scope>NUCLEOTIDE SEQUENCE [LARGE SCALE GENOMIC DNA]</scope>
    <source>
        <strain evidence="6 7">PYCC 4715</strain>
    </source>
</reference>
<keyword evidence="1" id="KW-0472">Membrane</keyword>
<dbReference type="Pfam" id="PF12768">
    <property type="entry name" value="Rax2"/>
    <property type="match status" value="1"/>
</dbReference>
<evidence type="ECO:0000256" key="2">
    <source>
        <dbReference type="SAM" id="SignalP"/>
    </source>
</evidence>
<feature type="signal peptide" evidence="2">
    <location>
        <begin position="1"/>
        <end position="18"/>
    </location>
</feature>
<keyword evidence="2" id="KW-0732">Signal</keyword>
<dbReference type="InterPro" id="IPR048266">
    <property type="entry name" value="Rax2-like_second"/>
</dbReference>
<feature type="transmembrane region" description="Helical" evidence="1">
    <location>
        <begin position="1226"/>
        <end position="1246"/>
    </location>
</feature>
<evidence type="ECO:0000259" key="5">
    <source>
        <dbReference type="Pfam" id="PF20843"/>
    </source>
</evidence>
<keyword evidence="1" id="KW-1133">Transmembrane helix</keyword>
<dbReference type="EMBL" id="LT635764">
    <property type="protein sequence ID" value="SGZ50190.1"/>
    <property type="molecule type" value="Genomic_DNA"/>
</dbReference>
<feature type="domain" description="Rax2-like second" evidence="4">
    <location>
        <begin position="243"/>
        <end position="431"/>
    </location>
</feature>
<evidence type="ECO:0000256" key="1">
    <source>
        <dbReference type="SAM" id="Phobius"/>
    </source>
</evidence>
<feature type="domain" description="Rax2-like C-terminal" evidence="3">
    <location>
        <begin position="993"/>
        <end position="1256"/>
    </location>
</feature>
<dbReference type="Proteomes" id="UP000182259">
    <property type="component" value="Chromosome I"/>
</dbReference>
<dbReference type="PANTHER" id="PTHR31778:SF2">
    <property type="entry name" value="BUD SITE SELECTION PROTEIN RAX2"/>
    <property type="match status" value="1"/>
</dbReference>
<feature type="domain" description="Rax2-like third" evidence="5">
    <location>
        <begin position="443"/>
        <end position="602"/>
    </location>
</feature>
<proteinExistence type="predicted"/>
<dbReference type="Pfam" id="PF20842">
    <property type="entry name" value="Rax2_2"/>
    <property type="match status" value="1"/>
</dbReference>
<feature type="transmembrane region" description="Helical" evidence="1">
    <location>
        <begin position="1270"/>
        <end position="1297"/>
    </location>
</feature>
<dbReference type="GO" id="GO:0000282">
    <property type="term" value="P:cellular bud site selection"/>
    <property type="evidence" value="ECO:0007669"/>
    <property type="project" value="TreeGrafter"/>
</dbReference>
<protein>
    <submittedName>
        <fullName evidence="6">CIC11C00000004389</fullName>
    </submittedName>
</protein>
<dbReference type="InterPro" id="IPR024982">
    <property type="entry name" value="Rax2-like_C"/>
</dbReference>
<dbReference type="Pfam" id="PF20843">
    <property type="entry name" value="Rax2_3"/>
    <property type="match status" value="1"/>
</dbReference>
<evidence type="ECO:0000259" key="4">
    <source>
        <dbReference type="Pfam" id="PF20842"/>
    </source>
</evidence>
<evidence type="ECO:0000259" key="3">
    <source>
        <dbReference type="Pfam" id="PF12768"/>
    </source>
</evidence>
<name>A0A1L0DCR3_9ASCO</name>
<accession>A0A1L0DCR3</accession>
<dbReference type="GO" id="GO:1902929">
    <property type="term" value="C:plasma membrane of growing cell tip"/>
    <property type="evidence" value="ECO:0007669"/>
    <property type="project" value="TreeGrafter"/>
</dbReference>
<organism evidence="6 7">
    <name type="scientific">Sungouiella intermedia</name>
    <dbReference type="NCBI Taxonomy" id="45354"/>
    <lineage>
        <taxon>Eukaryota</taxon>
        <taxon>Fungi</taxon>
        <taxon>Dikarya</taxon>
        <taxon>Ascomycota</taxon>
        <taxon>Saccharomycotina</taxon>
        <taxon>Pichiomycetes</taxon>
        <taxon>Metschnikowiaceae</taxon>
        <taxon>Sungouiella</taxon>
    </lineage>
</organism>
<dbReference type="PANTHER" id="PTHR31778">
    <property type="entry name" value="BUD SITE SELECTION PROTEIN RAX2"/>
    <property type="match status" value="1"/>
</dbReference>
<evidence type="ECO:0000313" key="7">
    <source>
        <dbReference type="Proteomes" id="UP000182259"/>
    </source>
</evidence>